<dbReference type="EMBL" id="CAXAMM010016321">
    <property type="protein sequence ID" value="CAK9038601.1"/>
    <property type="molecule type" value="Genomic_DNA"/>
</dbReference>
<name>A0ABP0LIP2_9DINO</name>
<organism evidence="1 2">
    <name type="scientific">Durusdinium trenchii</name>
    <dbReference type="NCBI Taxonomy" id="1381693"/>
    <lineage>
        <taxon>Eukaryota</taxon>
        <taxon>Sar</taxon>
        <taxon>Alveolata</taxon>
        <taxon>Dinophyceae</taxon>
        <taxon>Suessiales</taxon>
        <taxon>Symbiodiniaceae</taxon>
        <taxon>Durusdinium</taxon>
    </lineage>
</organism>
<evidence type="ECO:0000313" key="1">
    <source>
        <dbReference type="EMBL" id="CAK9038601.1"/>
    </source>
</evidence>
<sequence>MASDAEDHCHDDDHDATTVTISQVYVVKVGKTAWYPDVQTADGTVYFKPSKHDRVLAKLVLGKGMNRHKKKGEILTISNKAWWSEMQVLRKQTCDRLYVEMMRQTMEQAGAVVPENHGFRKARDEDRYLFKTSQVPLPVPALEDHDAMIVNALWLTKGDLWLELTPDVIRYCLAALRQSDAPPPRSPKKNEGGNAVCLPKGRIANLSPQRLMKRIHRRQTEMT</sequence>
<gene>
    <name evidence="1" type="ORF">SCF082_LOCUS22680</name>
</gene>
<protein>
    <submittedName>
        <fullName evidence="1">Mitochondrial protein</fullName>
    </submittedName>
</protein>
<comment type="caution">
    <text evidence="1">The sequence shown here is derived from an EMBL/GenBank/DDBJ whole genome shotgun (WGS) entry which is preliminary data.</text>
</comment>
<proteinExistence type="predicted"/>
<keyword evidence="2" id="KW-1185">Reference proteome</keyword>
<accession>A0ABP0LIP2</accession>
<dbReference type="Proteomes" id="UP001642464">
    <property type="component" value="Unassembled WGS sequence"/>
</dbReference>
<evidence type="ECO:0000313" key="2">
    <source>
        <dbReference type="Proteomes" id="UP001642464"/>
    </source>
</evidence>
<reference evidence="1 2" key="1">
    <citation type="submission" date="2024-02" db="EMBL/GenBank/DDBJ databases">
        <authorList>
            <person name="Chen Y."/>
            <person name="Shah S."/>
            <person name="Dougan E. K."/>
            <person name="Thang M."/>
            <person name="Chan C."/>
        </authorList>
    </citation>
    <scope>NUCLEOTIDE SEQUENCE [LARGE SCALE GENOMIC DNA]</scope>
</reference>